<dbReference type="EC" id="3.6.1.7" evidence="2 4"/>
<evidence type="ECO:0000256" key="2">
    <source>
        <dbReference type="ARBA" id="ARBA00012150"/>
    </source>
</evidence>
<feature type="active site" evidence="4">
    <location>
        <position position="24"/>
    </location>
</feature>
<comment type="similarity">
    <text evidence="1 6">Belongs to the acylphosphatase family.</text>
</comment>
<dbReference type="InterPro" id="IPR020456">
    <property type="entry name" value="Acylphosphatase"/>
</dbReference>
<comment type="catalytic activity">
    <reaction evidence="3 4 5">
        <text>an acyl phosphate + H2O = a carboxylate + phosphate + H(+)</text>
        <dbReference type="Rhea" id="RHEA:14965"/>
        <dbReference type="ChEBI" id="CHEBI:15377"/>
        <dbReference type="ChEBI" id="CHEBI:15378"/>
        <dbReference type="ChEBI" id="CHEBI:29067"/>
        <dbReference type="ChEBI" id="CHEBI:43474"/>
        <dbReference type="ChEBI" id="CHEBI:59918"/>
        <dbReference type="EC" id="3.6.1.7"/>
    </reaction>
</comment>
<dbReference type="Proteomes" id="UP000198916">
    <property type="component" value="Unassembled WGS sequence"/>
</dbReference>
<dbReference type="PRINTS" id="PR00112">
    <property type="entry name" value="ACYLPHPHTASE"/>
</dbReference>
<dbReference type="Gene3D" id="3.30.70.100">
    <property type="match status" value="1"/>
</dbReference>
<accession>A0A1H7Q750</accession>
<dbReference type="PANTHER" id="PTHR47268">
    <property type="entry name" value="ACYLPHOSPHATASE"/>
    <property type="match status" value="1"/>
</dbReference>
<evidence type="ECO:0000313" key="8">
    <source>
        <dbReference type="EMBL" id="SEL43639.1"/>
    </source>
</evidence>
<dbReference type="InterPro" id="IPR017968">
    <property type="entry name" value="Acylphosphatase_CS"/>
</dbReference>
<feature type="active site" evidence="4">
    <location>
        <position position="42"/>
    </location>
</feature>
<dbReference type="InterPro" id="IPR001792">
    <property type="entry name" value="Acylphosphatase-like_dom"/>
</dbReference>
<organism evidence="8 9">
    <name type="scientific">Parapedobacter koreensis</name>
    <dbReference type="NCBI Taxonomy" id="332977"/>
    <lineage>
        <taxon>Bacteria</taxon>
        <taxon>Pseudomonadati</taxon>
        <taxon>Bacteroidota</taxon>
        <taxon>Sphingobacteriia</taxon>
        <taxon>Sphingobacteriales</taxon>
        <taxon>Sphingobacteriaceae</taxon>
        <taxon>Parapedobacter</taxon>
    </lineage>
</organism>
<keyword evidence="4 5" id="KW-0378">Hydrolase</keyword>
<evidence type="ECO:0000259" key="7">
    <source>
        <dbReference type="PROSITE" id="PS51160"/>
    </source>
</evidence>
<keyword evidence="9" id="KW-1185">Reference proteome</keyword>
<dbReference type="PANTHER" id="PTHR47268:SF4">
    <property type="entry name" value="ACYLPHOSPHATASE"/>
    <property type="match status" value="1"/>
</dbReference>
<dbReference type="InterPro" id="IPR036046">
    <property type="entry name" value="Acylphosphatase-like_dom_sf"/>
</dbReference>
<evidence type="ECO:0000256" key="5">
    <source>
        <dbReference type="RuleBase" id="RU000553"/>
    </source>
</evidence>
<dbReference type="STRING" id="332977.SAMN05421740_105207"/>
<evidence type="ECO:0000313" key="9">
    <source>
        <dbReference type="Proteomes" id="UP000198916"/>
    </source>
</evidence>
<feature type="domain" description="Acylphosphatase-like" evidence="7">
    <location>
        <begin position="9"/>
        <end position="95"/>
    </location>
</feature>
<evidence type="ECO:0000256" key="4">
    <source>
        <dbReference type="PROSITE-ProRule" id="PRU00520"/>
    </source>
</evidence>
<evidence type="ECO:0000256" key="6">
    <source>
        <dbReference type="RuleBase" id="RU004168"/>
    </source>
</evidence>
<evidence type="ECO:0000256" key="3">
    <source>
        <dbReference type="ARBA" id="ARBA00047645"/>
    </source>
</evidence>
<reference evidence="9" key="1">
    <citation type="submission" date="2016-10" db="EMBL/GenBank/DDBJ databases">
        <authorList>
            <person name="Varghese N."/>
            <person name="Submissions S."/>
        </authorList>
    </citation>
    <scope>NUCLEOTIDE SEQUENCE [LARGE SCALE GENOMIC DNA]</scope>
    <source>
        <strain evidence="9">Jip14</strain>
    </source>
</reference>
<dbReference type="PROSITE" id="PS00150">
    <property type="entry name" value="ACYLPHOSPHATASE_1"/>
    <property type="match status" value="1"/>
</dbReference>
<dbReference type="PROSITE" id="PS00151">
    <property type="entry name" value="ACYLPHOSPHATASE_2"/>
    <property type="match status" value="1"/>
</dbReference>
<sequence length="99" mass="10901">MASKDHIKHLNIIVSGKVQGVYFRLTTKAVADQLGVKGFAQNTPGGTVYIEAEGDPFALESFLEWCHEGPEAAVVEKVDHVAGEVKNYRNFEVIRKSRG</sequence>
<name>A0A1H7Q750_9SPHI</name>
<dbReference type="GO" id="GO:0003998">
    <property type="term" value="F:acylphosphatase activity"/>
    <property type="evidence" value="ECO:0007669"/>
    <property type="project" value="UniProtKB-EC"/>
</dbReference>
<dbReference type="PROSITE" id="PS51160">
    <property type="entry name" value="ACYLPHOSPHATASE_3"/>
    <property type="match status" value="1"/>
</dbReference>
<protein>
    <recommendedName>
        <fullName evidence="2 4">Acylphosphatase</fullName>
        <ecNumber evidence="2 4">3.6.1.7</ecNumber>
    </recommendedName>
</protein>
<evidence type="ECO:0000256" key="1">
    <source>
        <dbReference type="ARBA" id="ARBA00005614"/>
    </source>
</evidence>
<proteinExistence type="inferred from homology"/>
<dbReference type="SUPFAM" id="SSF54975">
    <property type="entry name" value="Acylphosphatase/BLUF domain-like"/>
    <property type="match status" value="1"/>
</dbReference>
<dbReference type="Pfam" id="PF00708">
    <property type="entry name" value="Acylphosphatase"/>
    <property type="match status" value="1"/>
</dbReference>
<gene>
    <name evidence="8" type="ORF">SAMN05421740_105207</name>
</gene>
<dbReference type="AlphaFoldDB" id="A0A1H7Q750"/>
<dbReference type="EMBL" id="FNZR01000005">
    <property type="protein sequence ID" value="SEL43639.1"/>
    <property type="molecule type" value="Genomic_DNA"/>
</dbReference>